<dbReference type="EMBL" id="BGPR01000593">
    <property type="protein sequence ID" value="GBM27741.1"/>
    <property type="molecule type" value="Genomic_DNA"/>
</dbReference>
<keyword evidence="1" id="KW-0732">Signal</keyword>
<keyword evidence="3" id="KW-1185">Reference proteome</keyword>
<name>A0A4Y2EFY6_ARAVE</name>
<evidence type="ECO:0008006" key="4">
    <source>
        <dbReference type="Google" id="ProtNLM"/>
    </source>
</evidence>
<organism evidence="2 3">
    <name type="scientific">Araneus ventricosus</name>
    <name type="common">Orbweaver spider</name>
    <name type="synonym">Epeira ventricosa</name>
    <dbReference type="NCBI Taxonomy" id="182803"/>
    <lineage>
        <taxon>Eukaryota</taxon>
        <taxon>Metazoa</taxon>
        <taxon>Ecdysozoa</taxon>
        <taxon>Arthropoda</taxon>
        <taxon>Chelicerata</taxon>
        <taxon>Arachnida</taxon>
        <taxon>Araneae</taxon>
        <taxon>Araneomorphae</taxon>
        <taxon>Entelegynae</taxon>
        <taxon>Araneoidea</taxon>
        <taxon>Araneidae</taxon>
        <taxon>Araneus</taxon>
    </lineage>
</organism>
<evidence type="ECO:0000313" key="3">
    <source>
        <dbReference type="Proteomes" id="UP000499080"/>
    </source>
</evidence>
<sequence>MLEVQFLLEPLVFVLAAQSILCPFNDEMTPASVGIMGTRWRSVQCGCSVLVVWSRHRARRAPGSKLHSTADPPCMEPVTRSIIRRRPNVLLLVWRGSLERGVPAQVSPLSSDHGSK</sequence>
<proteinExistence type="predicted"/>
<feature type="signal peptide" evidence="1">
    <location>
        <begin position="1"/>
        <end position="16"/>
    </location>
</feature>
<gene>
    <name evidence="2" type="ORF">AVEN_25359_1</name>
</gene>
<reference evidence="2 3" key="1">
    <citation type="journal article" date="2019" name="Sci. Rep.">
        <title>Orb-weaving spider Araneus ventricosus genome elucidates the spidroin gene catalogue.</title>
        <authorList>
            <person name="Kono N."/>
            <person name="Nakamura H."/>
            <person name="Ohtoshi R."/>
            <person name="Moran D.A.P."/>
            <person name="Shinohara A."/>
            <person name="Yoshida Y."/>
            <person name="Fujiwara M."/>
            <person name="Mori M."/>
            <person name="Tomita M."/>
            <person name="Arakawa K."/>
        </authorList>
    </citation>
    <scope>NUCLEOTIDE SEQUENCE [LARGE SCALE GENOMIC DNA]</scope>
</reference>
<dbReference type="Proteomes" id="UP000499080">
    <property type="component" value="Unassembled WGS sequence"/>
</dbReference>
<comment type="caution">
    <text evidence="2">The sequence shown here is derived from an EMBL/GenBank/DDBJ whole genome shotgun (WGS) entry which is preliminary data.</text>
</comment>
<accession>A0A4Y2EFY6</accession>
<evidence type="ECO:0000256" key="1">
    <source>
        <dbReference type="SAM" id="SignalP"/>
    </source>
</evidence>
<evidence type="ECO:0000313" key="2">
    <source>
        <dbReference type="EMBL" id="GBM27741.1"/>
    </source>
</evidence>
<dbReference type="AlphaFoldDB" id="A0A4Y2EFY6"/>
<feature type="chain" id="PRO_5021291008" description="Secreted protein" evidence="1">
    <location>
        <begin position="17"/>
        <end position="116"/>
    </location>
</feature>
<protein>
    <recommendedName>
        <fullName evidence="4">Secreted protein</fullName>
    </recommendedName>
</protein>